<evidence type="ECO:0000256" key="5">
    <source>
        <dbReference type="ARBA" id="ARBA00023274"/>
    </source>
</evidence>
<dbReference type="EMBL" id="JAAWVQ010018984">
    <property type="protein sequence ID" value="MBN3272323.1"/>
    <property type="molecule type" value="Genomic_DNA"/>
</dbReference>
<comment type="similarity">
    <text evidence="2">Belongs to the universal ribosomal protein uL18 family.</text>
</comment>
<sequence>ELVNPRFVNRNPRNLERMSLAMKDRGWETVWPSKACWHRLCVQRSQHHISAHVEHVPSGEVVVSASTQEWAVKRHLYCTRDVMASESVGRVLAQRCLESGVQHVHFRAVPWSYRAERVRERVYGD</sequence>
<gene>
    <name evidence="6" type="primary">Mrpl18</name>
    <name evidence="6" type="ORF">GTO93_0011485</name>
</gene>
<evidence type="ECO:0000313" key="6">
    <source>
        <dbReference type="EMBL" id="MBN3272323.1"/>
    </source>
</evidence>
<dbReference type="Gene3D" id="3.30.420.80">
    <property type="entry name" value="Ribosomal protein S11"/>
    <property type="match status" value="1"/>
</dbReference>
<dbReference type="Pfam" id="PF00861">
    <property type="entry name" value="Ribosomal_L18p"/>
    <property type="match status" value="1"/>
</dbReference>
<accession>A0ABS2XE67</accession>
<dbReference type="PANTHER" id="PTHR12899:SF3">
    <property type="entry name" value="LARGE RIBOSOMAL SUBUNIT PROTEIN UL18M"/>
    <property type="match status" value="1"/>
</dbReference>
<dbReference type="InterPro" id="IPR057268">
    <property type="entry name" value="Ribosomal_L18"/>
</dbReference>
<dbReference type="InterPro" id="IPR005484">
    <property type="entry name" value="Ribosomal_uL18_bac/plant/anim"/>
</dbReference>
<evidence type="ECO:0000256" key="1">
    <source>
        <dbReference type="ARBA" id="ARBA00004173"/>
    </source>
</evidence>
<name>A0ABS2XE67_POLSP</name>
<dbReference type="SUPFAM" id="SSF53137">
    <property type="entry name" value="Translational machinery components"/>
    <property type="match status" value="1"/>
</dbReference>
<dbReference type="InterPro" id="IPR036967">
    <property type="entry name" value="Ribosomal_uS11_sf"/>
</dbReference>
<comment type="subcellular location">
    <subcellularLocation>
        <location evidence="1">Mitochondrion</location>
    </subcellularLocation>
</comment>
<evidence type="ECO:0000256" key="4">
    <source>
        <dbReference type="ARBA" id="ARBA00023128"/>
    </source>
</evidence>
<evidence type="ECO:0000313" key="7">
    <source>
        <dbReference type="Proteomes" id="UP001166093"/>
    </source>
</evidence>
<proteinExistence type="inferred from homology"/>
<keyword evidence="5" id="KW-0687">Ribonucleoprotein</keyword>
<dbReference type="PANTHER" id="PTHR12899">
    <property type="entry name" value="39S RIBOSOMAL PROTEIN L18, MITOCHONDRIAL"/>
    <property type="match status" value="1"/>
</dbReference>
<feature type="non-terminal residue" evidence="6">
    <location>
        <position position="1"/>
    </location>
</feature>
<comment type="caution">
    <text evidence="6">The sequence shown here is derived from an EMBL/GenBank/DDBJ whole genome shotgun (WGS) entry which is preliminary data.</text>
</comment>
<organism evidence="6 7">
    <name type="scientific">Polyodon spathula</name>
    <name type="common">North American paddlefish</name>
    <name type="synonym">Squalus spathula</name>
    <dbReference type="NCBI Taxonomy" id="7913"/>
    <lineage>
        <taxon>Eukaryota</taxon>
        <taxon>Metazoa</taxon>
        <taxon>Chordata</taxon>
        <taxon>Craniata</taxon>
        <taxon>Vertebrata</taxon>
        <taxon>Euteleostomi</taxon>
        <taxon>Actinopterygii</taxon>
        <taxon>Chondrostei</taxon>
        <taxon>Acipenseriformes</taxon>
        <taxon>Polyodontidae</taxon>
        <taxon>Polyodon</taxon>
    </lineage>
</organism>
<feature type="non-terminal residue" evidence="6">
    <location>
        <position position="125"/>
    </location>
</feature>
<keyword evidence="3" id="KW-0689">Ribosomal protein</keyword>
<protein>
    <submittedName>
        <fullName evidence="6">RM18 protein</fullName>
    </submittedName>
</protein>
<dbReference type="CDD" id="cd00432">
    <property type="entry name" value="Ribosomal_L18_L5e"/>
    <property type="match status" value="1"/>
</dbReference>
<keyword evidence="4" id="KW-0496">Mitochondrion</keyword>
<reference evidence="6" key="1">
    <citation type="journal article" date="2021" name="Cell">
        <title>Tracing the genetic footprints of vertebrate landing in non-teleost ray-finned fishes.</title>
        <authorList>
            <person name="Bi X."/>
            <person name="Wang K."/>
            <person name="Yang L."/>
            <person name="Pan H."/>
            <person name="Jiang H."/>
            <person name="Wei Q."/>
            <person name="Fang M."/>
            <person name="Yu H."/>
            <person name="Zhu C."/>
            <person name="Cai Y."/>
            <person name="He Y."/>
            <person name="Gan X."/>
            <person name="Zeng H."/>
            <person name="Yu D."/>
            <person name="Zhu Y."/>
            <person name="Jiang H."/>
            <person name="Qiu Q."/>
            <person name="Yang H."/>
            <person name="Zhang Y.E."/>
            <person name="Wang W."/>
            <person name="Zhu M."/>
            <person name="He S."/>
            <person name="Zhang G."/>
        </authorList>
    </citation>
    <scope>NUCLEOTIDE SEQUENCE</scope>
    <source>
        <strain evidence="6">Pddl_001</strain>
    </source>
</reference>
<evidence type="ECO:0000256" key="2">
    <source>
        <dbReference type="ARBA" id="ARBA00007116"/>
    </source>
</evidence>
<keyword evidence="7" id="KW-1185">Reference proteome</keyword>
<evidence type="ECO:0000256" key="3">
    <source>
        <dbReference type="ARBA" id="ARBA00022980"/>
    </source>
</evidence>
<dbReference type="Proteomes" id="UP001166093">
    <property type="component" value="Unassembled WGS sequence"/>
</dbReference>